<protein>
    <submittedName>
        <fullName evidence="2">Uncharacterized protein</fullName>
    </submittedName>
</protein>
<sequence>MKYSSQFAIAGLMLASCSTFAVTPADGWYLGLMGGLSFAPSINLRTPNPTQLLNIAAATNPTSNNLNINPLVTLPNSKFPGWYSFLNGTVEHSVGGDFGGQVGYRICNFRVEGQFLFNYSPVSSIKVGGTTITRHVTFVNPLRVSGQTALGAGLVNGYYDFYNEDNDPTWVPYLGLGIGYSYIRNTVTTSVPYLFNSGYNFTVKTNKSTPIGQGIIGISYYYSDTLAFGMDYRYISTRNIKELGSRISSNTLNFNFNYWFGQ</sequence>
<name>A0A078L3S4_9GAMM</name>
<keyword evidence="1" id="KW-0732">Signal</keyword>
<dbReference type="PROSITE" id="PS51257">
    <property type="entry name" value="PROKAR_LIPOPROTEIN"/>
    <property type="match status" value="1"/>
</dbReference>
<feature type="chain" id="PRO_5009744209" evidence="1">
    <location>
        <begin position="22"/>
        <end position="262"/>
    </location>
</feature>
<keyword evidence="3" id="KW-1185">Reference proteome</keyword>
<dbReference type="eggNOG" id="COG3637">
    <property type="taxonomic scope" value="Bacteria"/>
</dbReference>
<dbReference type="Proteomes" id="UP000044071">
    <property type="component" value="Unassembled WGS sequence"/>
</dbReference>
<dbReference type="SUPFAM" id="SSF56925">
    <property type="entry name" value="OMPA-like"/>
    <property type="match status" value="1"/>
</dbReference>
<evidence type="ECO:0000313" key="2">
    <source>
        <dbReference type="EMBL" id="CDZ78779.1"/>
    </source>
</evidence>
<dbReference type="EMBL" id="CCSB01000004">
    <property type="protein sequence ID" value="CDZ78779.1"/>
    <property type="molecule type" value="Genomic_DNA"/>
</dbReference>
<dbReference type="RefSeq" id="WP_044011970.1">
    <property type="nucleotide sequence ID" value="NZ_CCVW01000004.1"/>
</dbReference>
<dbReference type="Gene3D" id="2.40.160.20">
    <property type="match status" value="1"/>
</dbReference>
<organism evidence="2 3">
    <name type="scientific">Legionella massiliensis</name>
    <dbReference type="NCBI Taxonomy" id="1034943"/>
    <lineage>
        <taxon>Bacteria</taxon>
        <taxon>Pseudomonadati</taxon>
        <taxon>Pseudomonadota</taxon>
        <taxon>Gammaproteobacteria</taxon>
        <taxon>Legionellales</taxon>
        <taxon>Legionellaceae</taxon>
        <taxon>Legionella</taxon>
    </lineage>
</organism>
<feature type="signal peptide" evidence="1">
    <location>
        <begin position="1"/>
        <end position="21"/>
    </location>
</feature>
<proteinExistence type="predicted"/>
<reference evidence="2 3" key="1">
    <citation type="submission" date="2014-06" db="EMBL/GenBank/DDBJ databases">
        <authorList>
            <person name="Urmite Genomes Urmite Genomes"/>
        </authorList>
    </citation>
    <scope>NUCLEOTIDE SEQUENCE [LARGE SCALE GENOMIC DNA]</scope>
</reference>
<gene>
    <name evidence="2" type="ORF">BN59_03093</name>
</gene>
<evidence type="ECO:0000313" key="3">
    <source>
        <dbReference type="Proteomes" id="UP000044071"/>
    </source>
</evidence>
<evidence type="ECO:0000256" key="1">
    <source>
        <dbReference type="SAM" id="SignalP"/>
    </source>
</evidence>
<accession>A0A078L3S4</accession>
<dbReference type="OrthoDB" id="5647185at2"/>
<dbReference type="AlphaFoldDB" id="A0A078L3S4"/>
<dbReference type="STRING" id="1034943.BN59_03093"/>
<dbReference type="InterPro" id="IPR011250">
    <property type="entry name" value="OMP/PagP_B-barrel"/>
</dbReference>